<evidence type="ECO:0000313" key="4">
    <source>
        <dbReference type="Proteomes" id="UP000051888"/>
    </source>
</evidence>
<dbReference type="OrthoDB" id="2860517at2"/>
<comment type="caution">
    <text evidence="3">The sequence shown here is derived from an EMBL/GenBank/DDBJ whole genome shotgun (WGS) entry which is preliminary data.</text>
</comment>
<dbReference type="PROSITE" id="PS51257">
    <property type="entry name" value="PROKAR_LIPOPROTEIN"/>
    <property type="match status" value="1"/>
</dbReference>
<feature type="compositionally biased region" description="Polar residues" evidence="1">
    <location>
        <begin position="29"/>
        <end position="55"/>
    </location>
</feature>
<feature type="chain" id="PRO_5039712560" description="Sporulation protein" evidence="2">
    <location>
        <begin position="20"/>
        <end position="132"/>
    </location>
</feature>
<sequence length="132" mass="15284">MWKPIICFVLCLLILVGCSFPHKEKKAENNGTDQVKYQRLSTESPNKSQQKVDLTGQTETVGTEINIAKKIIRSYKEYKLVSVSINGNNMWVTAHTRNRMGVHERMRREAEVHKNLKNALPQYKINVKLEEK</sequence>
<evidence type="ECO:0000313" key="3">
    <source>
        <dbReference type="EMBL" id="KQL51119.1"/>
    </source>
</evidence>
<accession>A0A0Q3WLD6</accession>
<dbReference type="STRING" id="157838.AN964_19130"/>
<gene>
    <name evidence="3" type="ORF">AN964_19130</name>
</gene>
<protein>
    <recommendedName>
        <fullName evidence="5">Sporulation protein</fullName>
    </recommendedName>
</protein>
<name>A0A0Q3WLD6_9BACI</name>
<reference evidence="3 4" key="1">
    <citation type="submission" date="2015-09" db="EMBL/GenBank/DDBJ databases">
        <title>Genome sequencing project for genomic taxonomy and phylogenomics of Bacillus-like bacteria.</title>
        <authorList>
            <person name="Liu B."/>
            <person name="Wang J."/>
            <person name="Zhu Y."/>
            <person name="Liu G."/>
            <person name="Chen Q."/>
            <person name="Chen Z."/>
            <person name="Lan J."/>
            <person name="Che J."/>
            <person name="Ge C."/>
            <person name="Shi H."/>
            <person name="Pan Z."/>
            <person name="Liu X."/>
        </authorList>
    </citation>
    <scope>NUCLEOTIDE SEQUENCE [LARGE SCALE GENOMIC DNA]</scope>
    <source>
        <strain evidence="3 4">LMG 18435</strain>
    </source>
</reference>
<organism evidence="3 4">
    <name type="scientific">Heyndrickxia shackletonii</name>
    <dbReference type="NCBI Taxonomy" id="157838"/>
    <lineage>
        <taxon>Bacteria</taxon>
        <taxon>Bacillati</taxon>
        <taxon>Bacillota</taxon>
        <taxon>Bacilli</taxon>
        <taxon>Bacillales</taxon>
        <taxon>Bacillaceae</taxon>
        <taxon>Heyndrickxia</taxon>
    </lineage>
</organism>
<dbReference type="RefSeq" id="WP_055741421.1">
    <property type="nucleotide sequence ID" value="NZ_JAAIWL010000020.1"/>
</dbReference>
<dbReference type="EMBL" id="LJJC01000006">
    <property type="protein sequence ID" value="KQL51119.1"/>
    <property type="molecule type" value="Genomic_DNA"/>
</dbReference>
<keyword evidence="4" id="KW-1185">Reference proteome</keyword>
<dbReference type="AlphaFoldDB" id="A0A0Q3WLD6"/>
<feature type="region of interest" description="Disordered" evidence="1">
    <location>
        <begin position="25"/>
        <end position="55"/>
    </location>
</feature>
<keyword evidence="2" id="KW-0732">Signal</keyword>
<evidence type="ECO:0008006" key="5">
    <source>
        <dbReference type="Google" id="ProtNLM"/>
    </source>
</evidence>
<dbReference type="Proteomes" id="UP000051888">
    <property type="component" value="Unassembled WGS sequence"/>
</dbReference>
<evidence type="ECO:0000256" key="2">
    <source>
        <dbReference type="SAM" id="SignalP"/>
    </source>
</evidence>
<proteinExistence type="predicted"/>
<evidence type="ECO:0000256" key="1">
    <source>
        <dbReference type="SAM" id="MobiDB-lite"/>
    </source>
</evidence>
<dbReference type="PATRIC" id="fig|157838.3.peg.4228"/>
<feature type="signal peptide" evidence="2">
    <location>
        <begin position="1"/>
        <end position="19"/>
    </location>
</feature>